<gene>
    <name evidence="1" type="ORF">ABW06_19445</name>
</gene>
<accession>A0A0J5KW97</accession>
<dbReference type="AlphaFoldDB" id="A0A0J5KW97"/>
<dbReference type="EMBL" id="LDZF01000024">
    <property type="protein sequence ID" value="KMK11816.1"/>
    <property type="molecule type" value="Genomic_DNA"/>
</dbReference>
<dbReference type="Proteomes" id="UP000036196">
    <property type="component" value="Unassembled WGS sequence"/>
</dbReference>
<proteinExistence type="predicted"/>
<name>A0A0J5KW97_PLUGE</name>
<protein>
    <submittedName>
        <fullName evidence="1">Uncharacterized protein</fullName>
    </submittedName>
</protein>
<evidence type="ECO:0000313" key="2">
    <source>
        <dbReference type="Proteomes" id="UP000036196"/>
    </source>
</evidence>
<evidence type="ECO:0000313" key="1">
    <source>
        <dbReference type="EMBL" id="KMK11816.1"/>
    </source>
</evidence>
<keyword evidence="2" id="KW-1185">Reference proteome</keyword>
<sequence length="59" mass="7260">MPSIVWRMVRLILRYQRFLRFLQNFIARKLDMKAMLWPCGPRILPFRNLTWMSGWHGPI</sequence>
<organism evidence="1 2">
    <name type="scientific">Pluralibacter gergoviae</name>
    <name type="common">Enterobacter gergoviae</name>
    <dbReference type="NCBI Taxonomy" id="61647"/>
    <lineage>
        <taxon>Bacteria</taxon>
        <taxon>Pseudomonadati</taxon>
        <taxon>Pseudomonadota</taxon>
        <taxon>Gammaproteobacteria</taxon>
        <taxon>Enterobacterales</taxon>
        <taxon>Enterobacteriaceae</taxon>
        <taxon>Pluralibacter</taxon>
    </lineage>
</organism>
<comment type="caution">
    <text evidence="1">The sequence shown here is derived from an EMBL/GenBank/DDBJ whole genome shotgun (WGS) entry which is preliminary data.</text>
</comment>
<reference evidence="1 2" key="1">
    <citation type="submission" date="2015-05" db="EMBL/GenBank/DDBJ databases">
        <title>Genome sequences of Pluralibacter gergoviae.</title>
        <authorList>
            <person name="Greninger A.L."/>
            <person name="Miller S."/>
        </authorList>
    </citation>
    <scope>NUCLEOTIDE SEQUENCE [LARGE SCALE GENOMIC DNA]</scope>
    <source>
        <strain evidence="1 2">JS81F13</strain>
    </source>
</reference>